<evidence type="ECO:0000313" key="1">
    <source>
        <dbReference type="EMBL" id="QCD42019.1"/>
    </source>
</evidence>
<dbReference type="Gene3D" id="2.60.40.2620">
    <property type="entry name" value="Fimbrillin-like"/>
    <property type="match status" value="1"/>
</dbReference>
<dbReference type="CDD" id="cd13121">
    <property type="entry name" value="BF2867_like_C"/>
    <property type="match status" value="1"/>
</dbReference>
<dbReference type="Gene3D" id="2.60.40.2630">
    <property type="match status" value="1"/>
</dbReference>
<dbReference type="InterPro" id="IPR025049">
    <property type="entry name" value="Mfa-like_1"/>
</dbReference>
<dbReference type="AlphaFoldDB" id="A0A4P7W269"/>
<keyword evidence="2" id="KW-1185">Reference proteome</keyword>
<dbReference type="Pfam" id="PF13149">
    <property type="entry name" value="Mfa_like_1"/>
    <property type="match status" value="1"/>
</dbReference>
<gene>
    <name evidence="1" type="ORF">E7747_06865</name>
</gene>
<dbReference type="InterPro" id="IPR042278">
    <property type="entry name" value="Mfa-like_1_N"/>
</dbReference>
<organism evidence="1 2">
    <name type="scientific">Duncaniella dubosii</name>
    <dbReference type="NCBI Taxonomy" id="2518971"/>
    <lineage>
        <taxon>Bacteria</taxon>
        <taxon>Pseudomonadati</taxon>
        <taxon>Bacteroidota</taxon>
        <taxon>Bacteroidia</taxon>
        <taxon>Bacteroidales</taxon>
        <taxon>Muribaculaceae</taxon>
        <taxon>Duncaniella</taxon>
    </lineage>
</organism>
<accession>A0A4P7W269</accession>
<evidence type="ECO:0000313" key="2">
    <source>
        <dbReference type="Proteomes" id="UP000297149"/>
    </source>
</evidence>
<sequence>MSRFFFILMTIMIHFPFKPHFIKISLQTVAFMAVLSSCEDRIMSDNNNAAPYPTFEVEFESSWVKGTVVSRNTDSDISIKKIDDGGFGTQMYLISESETLNDKPDKSLRMSRGTTVTAETFPKTFGLSAICYNSTTEAADLSDFTANFACNTSVSATGDQWTASDKLSWPGSGRIRFMAYAPYATTDNGIVHTASGTHPAIDFTVNGDVASQTDLLTASTDLAGSGTPTVGLKFGHALAAITIRTGDAMLAGDITKATISGIHGSGRLTLSNGSWSVSGEPAASYSADIALRLYDTDDNKLNSSPGLNIAGGKDSEGKNDGLTFFMIPQELTSSAKLTLEFTDKLTNTKRTLTAKLGGKDKSWEAGKLYTYSVSSTGVVVTPIVEFAQNIADNTEFKFDSIVPFSGIIRNLKLTSYVRVTQEGAETKEVDAPIRILASTDDGKSWQEALWESDDITVADKKVLQPRVNTGSLILPAQPLFTELQAAKFPDRKFNTEMKDLSEQESANCYMIHRPGCYKFSTVYGNSMKNGTANKSAYTINRSAPNAEHGMKFYADHANNEITTPYIKQQAGPLKDAFVLWSDSPGLIDQVELDKNGDYISFRLSKHSIAQGNAVIALRNEKGDIVWSWHIWVTDYDWTSNRITTIGADKKTYIFPQSTLGYCDSHAAAAERKMKIKFEFDLSALKCGTISKEISRTQHGIIASLAGDNTYYQWGRKDPMVAGVYDKPDHLYYRNGMTGEFTMLNKRVFDYNTDFKFSRSERDNGMSLGEAIRYPHHFVLGTGDYRQHWHNPSGTTYLDSDGNMYNAWNSTSSFGGSAGSSNEKNSQPVTKTIYDPSPAGYHIAPANAFSGFVRPNSGNYMNDCCYENNKITWDSNSRCWTFHSNSDGTGDEVKLYATGMRDMNVPDINKIPSELKGTTWAAYSMITYLCSSNLNSSKQTLIFYLDNRASNFGSWTGVLSGGRNFGSCTGSNNSYGITVWPIAD</sequence>
<dbReference type="EMBL" id="CP039396">
    <property type="protein sequence ID" value="QCD42019.1"/>
    <property type="molecule type" value="Genomic_DNA"/>
</dbReference>
<proteinExistence type="predicted"/>
<protein>
    <submittedName>
        <fullName evidence="1">Fimbrillin family protein</fullName>
    </submittedName>
</protein>
<dbReference type="KEGG" id="ddb:E7747_06865"/>
<dbReference type="CDD" id="cd13120">
    <property type="entry name" value="BF2867_like_N"/>
    <property type="match status" value="1"/>
</dbReference>
<reference evidence="2" key="1">
    <citation type="submission" date="2019-02" db="EMBL/GenBank/DDBJ databases">
        <title>Isolation and identification of novel species under the genus Muribaculum.</title>
        <authorList>
            <person name="Miyake S."/>
            <person name="Ding Y."/>
            <person name="Low A."/>
            <person name="Soh M."/>
            <person name="Seedorf H."/>
        </authorList>
    </citation>
    <scope>NUCLEOTIDE SEQUENCE [LARGE SCALE GENOMIC DNA]</scope>
    <source>
        <strain evidence="2">H5</strain>
    </source>
</reference>
<name>A0A4P7W269_9BACT</name>
<dbReference type="Proteomes" id="UP000297149">
    <property type="component" value="Chromosome"/>
</dbReference>